<dbReference type="Proteomes" id="UP000002059">
    <property type="component" value="Partially assembled WGS sequence"/>
</dbReference>
<dbReference type="HOGENOM" id="CLU_2347288_0_0_1"/>
<proteinExistence type="predicted"/>
<dbReference type="VEuPathDB" id="FungiDB:PAAG_04700"/>
<dbReference type="KEGG" id="pbl:PAAG_04700"/>
<feature type="compositionally biased region" description="Acidic residues" evidence="2">
    <location>
        <begin position="68"/>
        <end position="79"/>
    </location>
</feature>
<dbReference type="EMBL" id="KN294003">
    <property type="protein sequence ID" value="EEH33651.2"/>
    <property type="molecule type" value="Genomic_DNA"/>
</dbReference>
<evidence type="ECO:0000256" key="2">
    <source>
        <dbReference type="SAM" id="MobiDB-lite"/>
    </source>
</evidence>
<protein>
    <submittedName>
        <fullName evidence="3">Uncharacterized protein</fullName>
    </submittedName>
</protein>
<reference evidence="3 4" key="1">
    <citation type="journal article" date="2011" name="PLoS Genet.">
        <title>Comparative genomic analysis of human fungal pathogens causing paracoccidioidomycosis.</title>
        <authorList>
            <person name="Desjardins C.A."/>
            <person name="Champion M.D."/>
            <person name="Holder J.W."/>
            <person name="Muszewska A."/>
            <person name="Goldberg J."/>
            <person name="Bailao A.M."/>
            <person name="Brigido M.M."/>
            <person name="Ferreira M.E."/>
            <person name="Garcia A.M."/>
            <person name="Grynberg M."/>
            <person name="Gujja S."/>
            <person name="Heiman D.I."/>
            <person name="Henn M.R."/>
            <person name="Kodira C.D."/>
            <person name="Leon-Narvaez H."/>
            <person name="Longo L.V."/>
            <person name="Ma L.J."/>
            <person name="Malavazi I."/>
            <person name="Matsuo A.L."/>
            <person name="Morais F.V."/>
            <person name="Pereira M."/>
            <person name="Rodriguez-Brito S."/>
            <person name="Sakthikumar S."/>
            <person name="Salem-Izacc S.M."/>
            <person name="Sykes S.M."/>
            <person name="Teixeira M.M."/>
            <person name="Vallejo M.C."/>
            <person name="Walter M.E."/>
            <person name="Yandava C."/>
            <person name="Young S."/>
            <person name="Zeng Q."/>
            <person name="Zucker J."/>
            <person name="Felipe M.S."/>
            <person name="Goldman G.H."/>
            <person name="Haas B.J."/>
            <person name="McEwen J.G."/>
            <person name="Nino-Vega G."/>
            <person name="Puccia R."/>
            <person name="San-Blas G."/>
            <person name="Soares C.M."/>
            <person name="Birren B.W."/>
            <person name="Cuomo C.A."/>
        </authorList>
    </citation>
    <scope>NUCLEOTIDE SEQUENCE [LARGE SCALE GENOMIC DNA]</scope>
    <source>
        <strain evidence="4">ATCC MYA-826 / Pb01</strain>
    </source>
</reference>
<gene>
    <name evidence="3" type="ORF">PAAG_04700</name>
</gene>
<dbReference type="GeneID" id="9096624"/>
<feature type="coiled-coil region" evidence="1">
    <location>
        <begin position="25"/>
        <end position="52"/>
    </location>
</feature>
<dbReference type="AlphaFoldDB" id="C1H271"/>
<name>C1H271_PARBA</name>
<evidence type="ECO:0000313" key="4">
    <source>
        <dbReference type="Proteomes" id="UP000002059"/>
    </source>
</evidence>
<evidence type="ECO:0000256" key="1">
    <source>
        <dbReference type="SAM" id="Coils"/>
    </source>
</evidence>
<evidence type="ECO:0000313" key="3">
    <source>
        <dbReference type="EMBL" id="EEH33651.2"/>
    </source>
</evidence>
<keyword evidence="1" id="KW-0175">Coiled coil</keyword>
<organism evidence="3 4">
    <name type="scientific">Paracoccidioides lutzii (strain ATCC MYA-826 / Pb01)</name>
    <name type="common">Paracoccidioides brasiliensis</name>
    <dbReference type="NCBI Taxonomy" id="502779"/>
    <lineage>
        <taxon>Eukaryota</taxon>
        <taxon>Fungi</taxon>
        <taxon>Dikarya</taxon>
        <taxon>Ascomycota</taxon>
        <taxon>Pezizomycotina</taxon>
        <taxon>Eurotiomycetes</taxon>
        <taxon>Eurotiomycetidae</taxon>
        <taxon>Onygenales</taxon>
        <taxon>Ajellomycetaceae</taxon>
        <taxon>Paracoccidioides</taxon>
    </lineage>
</organism>
<feature type="region of interest" description="Disordered" evidence="2">
    <location>
        <begin position="53"/>
        <end position="97"/>
    </location>
</feature>
<keyword evidence="4" id="KW-1185">Reference proteome</keyword>
<dbReference type="RefSeq" id="XP_015699569.1">
    <property type="nucleotide sequence ID" value="XM_015845343.1"/>
</dbReference>
<accession>C1H271</accession>
<sequence>MHGYTAGEEETKDGDGKHLGCYAKVVEGNRKCKEQRKENDVLKNRIQQLAETCAGHSIHGSLHRSSNVDDDDDDDDDERESNASPALQIATLRRLEP</sequence>